<sequence length="401" mass="46296">LLGRIYSPNNKKSRVQNPGRQVTTQGGDNGRDKEVCTLTVGLPVTQRARSQHPDEPLKSELWGERPRRIHFHSHFTAELFCDFPGPSGAASVMAEEKELSYKEAIEKASSSITRFPLIPIRGIPLMCHIANNWDSIWAFRPDPSDLLIATYPKAGTTWTQEIIDLLLHNGDAEACKRAPTPVRSPFLEICSPPPIPSGLDLLKKMSPPRLIKTHLPFQLVPLGFWENKCKAIYVARNAKDNLVSYYYFHLMNKTQPEPGPFDSYIQDFMRGELSWGSWYDHVKGYWVEREEKNILYLFYEDMKENPRREVERIMRYLDLSVSDDVINRIVELTSFQSMKENPMANYSCIPSPVFDQSISPFMRKGEVGDWKNHFTPEQSKMFDEDYEKQMKDVNIPFRSLI</sequence>
<protein>
    <recommendedName>
        <fullName evidence="6">Sulfotransferase</fullName>
        <ecNumber evidence="6">2.8.2.-</ecNumber>
    </recommendedName>
</protein>
<keyword evidence="5" id="KW-0128">Catecholamine metabolism</keyword>
<evidence type="ECO:0000256" key="6">
    <source>
        <dbReference type="RuleBase" id="RU361155"/>
    </source>
</evidence>
<feature type="non-terminal residue" evidence="9">
    <location>
        <position position="1"/>
    </location>
</feature>
<keyword evidence="4 6" id="KW-0808">Transferase</keyword>
<proteinExistence type="inferred from homology"/>
<evidence type="ECO:0000256" key="3">
    <source>
        <dbReference type="ARBA" id="ARBA00022490"/>
    </source>
</evidence>
<feature type="compositionally biased region" description="Polar residues" evidence="7">
    <location>
        <begin position="7"/>
        <end position="26"/>
    </location>
</feature>
<dbReference type="EMBL" id="NHOQ01002480">
    <property type="protein sequence ID" value="PWA16690.1"/>
    <property type="molecule type" value="Genomic_DNA"/>
</dbReference>
<dbReference type="STRING" id="33528.ENSGAFP00000028649"/>
<organism evidence="9 10">
    <name type="scientific">Gambusia affinis</name>
    <name type="common">Western mosquitofish</name>
    <name type="synonym">Heterandria affinis</name>
    <dbReference type="NCBI Taxonomy" id="33528"/>
    <lineage>
        <taxon>Eukaryota</taxon>
        <taxon>Metazoa</taxon>
        <taxon>Chordata</taxon>
        <taxon>Craniata</taxon>
        <taxon>Vertebrata</taxon>
        <taxon>Euteleostomi</taxon>
        <taxon>Actinopterygii</taxon>
        <taxon>Neopterygii</taxon>
        <taxon>Teleostei</taxon>
        <taxon>Neoteleostei</taxon>
        <taxon>Acanthomorphata</taxon>
        <taxon>Ovalentaria</taxon>
        <taxon>Atherinomorphae</taxon>
        <taxon>Cyprinodontiformes</taxon>
        <taxon>Poeciliidae</taxon>
        <taxon>Poeciliinae</taxon>
        <taxon>Gambusia</taxon>
    </lineage>
</organism>
<dbReference type="GO" id="GO:0006584">
    <property type="term" value="P:catecholamine metabolic process"/>
    <property type="evidence" value="ECO:0007669"/>
    <property type="project" value="UniProtKB-KW"/>
</dbReference>
<name>A0A315V0E8_GAMAF</name>
<keyword evidence="10" id="KW-1185">Reference proteome</keyword>
<evidence type="ECO:0000256" key="7">
    <source>
        <dbReference type="SAM" id="MobiDB-lite"/>
    </source>
</evidence>
<evidence type="ECO:0000256" key="5">
    <source>
        <dbReference type="ARBA" id="ARBA00022939"/>
    </source>
</evidence>
<comment type="caution">
    <text evidence="9">The sequence shown here is derived from an EMBL/GenBank/DDBJ whole genome shotgun (WGS) entry which is preliminary data.</text>
</comment>
<keyword evidence="3" id="KW-0963">Cytoplasm</keyword>
<evidence type="ECO:0000313" key="10">
    <source>
        <dbReference type="Proteomes" id="UP000250572"/>
    </source>
</evidence>
<comment type="subcellular location">
    <subcellularLocation>
        <location evidence="1">Cytoplasm</location>
    </subcellularLocation>
</comment>
<dbReference type="Proteomes" id="UP000250572">
    <property type="component" value="Unassembled WGS sequence"/>
</dbReference>
<evidence type="ECO:0000259" key="8">
    <source>
        <dbReference type="Pfam" id="PF00685"/>
    </source>
</evidence>
<dbReference type="AlphaFoldDB" id="A0A315V0E8"/>
<dbReference type="GO" id="GO:0005737">
    <property type="term" value="C:cytoplasm"/>
    <property type="evidence" value="ECO:0007669"/>
    <property type="project" value="UniProtKB-SubCell"/>
</dbReference>
<dbReference type="Pfam" id="PF00685">
    <property type="entry name" value="Sulfotransfer_1"/>
    <property type="match status" value="1"/>
</dbReference>
<feature type="domain" description="Sulfotransferase" evidence="8">
    <location>
        <begin position="143"/>
        <end position="393"/>
    </location>
</feature>
<dbReference type="InterPro" id="IPR000863">
    <property type="entry name" value="Sulfotransferase_dom"/>
</dbReference>
<accession>A0A315V0E8</accession>
<dbReference type="InterPro" id="IPR027417">
    <property type="entry name" value="P-loop_NTPase"/>
</dbReference>
<dbReference type="EC" id="2.8.2.-" evidence="6"/>
<gene>
    <name evidence="9" type="ORF">CCH79_00017493</name>
</gene>
<evidence type="ECO:0000256" key="4">
    <source>
        <dbReference type="ARBA" id="ARBA00022679"/>
    </source>
</evidence>
<dbReference type="GO" id="GO:0006805">
    <property type="term" value="P:xenobiotic metabolic process"/>
    <property type="evidence" value="ECO:0007669"/>
    <property type="project" value="UniProtKB-ARBA"/>
</dbReference>
<comment type="similarity">
    <text evidence="2 6">Belongs to the sulfotransferase 1 family.</text>
</comment>
<dbReference type="Gene3D" id="3.40.50.300">
    <property type="entry name" value="P-loop containing nucleotide triphosphate hydrolases"/>
    <property type="match status" value="1"/>
</dbReference>
<dbReference type="PANTHER" id="PTHR11783">
    <property type="entry name" value="SULFOTRANSFERASE SULT"/>
    <property type="match status" value="1"/>
</dbReference>
<feature type="region of interest" description="Disordered" evidence="7">
    <location>
        <begin position="1"/>
        <end position="34"/>
    </location>
</feature>
<dbReference type="GO" id="GO:0008146">
    <property type="term" value="F:sulfotransferase activity"/>
    <property type="evidence" value="ECO:0007669"/>
    <property type="project" value="InterPro"/>
</dbReference>
<evidence type="ECO:0000256" key="1">
    <source>
        <dbReference type="ARBA" id="ARBA00004496"/>
    </source>
</evidence>
<dbReference type="SUPFAM" id="SSF52540">
    <property type="entry name" value="P-loop containing nucleoside triphosphate hydrolases"/>
    <property type="match status" value="1"/>
</dbReference>
<evidence type="ECO:0000256" key="2">
    <source>
        <dbReference type="ARBA" id="ARBA00005771"/>
    </source>
</evidence>
<dbReference type="FunFam" id="3.40.50.300:FF:000433">
    <property type="entry name" value="Estrogen sulfotransferase"/>
    <property type="match status" value="1"/>
</dbReference>
<evidence type="ECO:0000313" key="9">
    <source>
        <dbReference type="EMBL" id="PWA16690.1"/>
    </source>
</evidence>
<reference evidence="9 10" key="1">
    <citation type="journal article" date="2018" name="G3 (Bethesda)">
        <title>A High-Quality Reference Genome for the Invasive Mosquitofish Gambusia affinis Using a Chicago Library.</title>
        <authorList>
            <person name="Hoffberg S.L."/>
            <person name="Troendle N.J."/>
            <person name="Glenn T.C."/>
            <person name="Mahmud O."/>
            <person name="Louha S."/>
            <person name="Chalopin D."/>
            <person name="Bennetzen J.L."/>
            <person name="Mauricio R."/>
        </authorList>
    </citation>
    <scope>NUCLEOTIDE SEQUENCE [LARGE SCALE GENOMIC DNA]</scope>
    <source>
        <strain evidence="9">NE01/NJP1002.9</strain>
        <tissue evidence="9">Muscle</tissue>
    </source>
</reference>